<accession>A0ABQ0CXL8</accession>
<protein>
    <recommendedName>
        <fullName evidence="4">P-type ATPase A domain-containing protein</fullName>
    </recommendedName>
</protein>
<dbReference type="Gene3D" id="2.70.150.10">
    <property type="entry name" value="Calcium-transporting ATPase, cytoplasmic transduction domain A"/>
    <property type="match status" value="1"/>
</dbReference>
<keyword evidence="2" id="KW-1278">Translocase</keyword>
<reference evidence="6" key="1">
    <citation type="submission" date="2024-06" db="EMBL/GenBank/DDBJ databases">
        <title>Draft Genome Sequences of Epichloe bromicola Strains Isolated from Elymus ciliaris.</title>
        <authorList>
            <consortium name="Epichloe bromicola genome sequencing consortium"/>
            <person name="Miura A."/>
            <person name="Imano S."/>
            <person name="Ashida A."/>
            <person name="Sato I."/>
            <person name="Chiba S."/>
            <person name="Tanaka A."/>
            <person name="Camagna M."/>
            <person name="Takemoto D."/>
        </authorList>
    </citation>
    <scope>NUCLEOTIDE SEQUENCE [LARGE SCALE GENOMIC DNA]</scope>
    <source>
        <strain evidence="6">DP</strain>
    </source>
</reference>
<proteinExistence type="predicted"/>
<organism evidence="5 6">
    <name type="scientific">Epichloe bromicola</name>
    <dbReference type="NCBI Taxonomy" id="79588"/>
    <lineage>
        <taxon>Eukaryota</taxon>
        <taxon>Fungi</taxon>
        <taxon>Dikarya</taxon>
        <taxon>Ascomycota</taxon>
        <taxon>Pezizomycotina</taxon>
        <taxon>Sordariomycetes</taxon>
        <taxon>Hypocreomycetidae</taxon>
        <taxon>Hypocreales</taxon>
        <taxon>Clavicipitaceae</taxon>
        <taxon>Epichloe</taxon>
    </lineage>
</organism>
<evidence type="ECO:0000256" key="1">
    <source>
        <dbReference type="ARBA" id="ARBA00022723"/>
    </source>
</evidence>
<evidence type="ECO:0000313" key="6">
    <source>
        <dbReference type="Proteomes" id="UP001562357"/>
    </source>
</evidence>
<dbReference type="InterPro" id="IPR059000">
    <property type="entry name" value="ATPase_P-type_domA"/>
</dbReference>
<dbReference type="EMBL" id="BAAFGZ010000371">
    <property type="protein sequence ID" value="GAB0138184.1"/>
    <property type="molecule type" value="Genomic_DNA"/>
</dbReference>
<feature type="region of interest" description="Disordered" evidence="3">
    <location>
        <begin position="32"/>
        <end position="57"/>
    </location>
</feature>
<sequence>MVTGDQRSTALAVASAVGIIMIRSLWKKAAESWEKLSDEPPTPKTPRTHGPGGSAWEERVIPTELLQVDDIVIIRPGDKIPADGILVRGASFVDESMVTGETMPVQKRIGDNIIGGTVNGDGRVDLRITRAGYDT</sequence>
<evidence type="ECO:0000259" key="4">
    <source>
        <dbReference type="Pfam" id="PF00122"/>
    </source>
</evidence>
<evidence type="ECO:0000256" key="2">
    <source>
        <dbReference type="ARBA" id="ARBA00022967"/>
    </source>
</evidence>
<keyword evidence="6" id="KW-1185">Reference proteome</keyword>
<name>A0ABQ0CXL8_9HYPO</name>
<comment type="caution">
    <text evidence="5">The sequence shown here is derived from an EMBL/GenBank/DDBJ whole genome shotgun (WGS) entry which is preliminary data.</text>
</comment>
<evidence type="ECO:0000313" key="5">
    <source>
        <dbReference type="EMBL" id="GAB0138184.1"/>
    </source>
</evidence>
<dbReference type="Pfam" id="PF00122">
    <property type="entry name" value="E1-E2_ATPase"/>
    <property type="match status" value="1"/>
</dbReference>
<dbReference type="PANTHER" id="PTHR43520">
    <property type="entry name" value="ATP7, ISOFORM B"/>
    <property type="match status" value="1"/>
</dbReference>
<dbReference type="Proteomes" id="UP001562357">
    <property type="component" value="Unassembled WGS sequence"/>
</dbReference>
<dbReference type="SUPFAM" id="SSF81653">
    <property type="entry name" value="Calcium ATPase, transduction domain A"/>
    <property type="match status" value="1"/>
</dbReference>
<evidence type="ECO:0000256" key="3">
    <source>
        <dbReference type="SAM" id="MobiDB-lite"/>
    </source>
</evidence>
<dbReference type="InterPro" id="IPR008250">
    <property type="entry name" value="ATPase_P-typ_transduc_dom_A_sf"/>
</dbReference>
<feature type="domain" description="P-type ATPase A" evidence="4">
    <location>
        <begin position="58"/>
        <end position="135"/>
    </location>
</feature>
<dbReference type="PANTHER" id="PTHR43520:SF8">
    <property type="entry name" value="P-TYPE CU(+) TRANSPORTER"/>
    <property type="match status" value="1"/>
</dbReference>
<keyword evidence="1" id="KW-0479">Metal-binding</keyword>
<gene>
    <name evidence="5" type="primary">g6427</name>
    <name evidence="5" type="ORF">EsDP_00006427</name>
</gene>